<reference evidence="2" key="1">
    <citation type="journal article" date="2020" name="Stud. Mycol.">
        <title>101 Dothideomycetes genomes: A test case for predicting lifestyles and emergence of pathogens.</title>
        <authorList>
            <person name="Haridas S."/>
            <person name="Albert R."/>
            <person name="Binder M."/>
            <person name="Bloem J."/>
            <person name="LaButti K."/>
            <person name="Salamov A."/>
            <person name="Andreopoulos B."/>
            <person name="Baker S."/>
            <person name="Barry K."/>
            <person name="Bills G."/>
            <person name="Bluhm B."/>
            <person name="Cannon C."/>
            <person name="Castanera R."/>
            <person name="Culley D."/>
            <person name="Daum C."/>
            <person name="Ezra D."/>
            <person name="Gonzalez J."/>
            <person name="Henrissat B."/>
            <person name="Kuo A."/>
            <person name="Liang C."/>
            <person name="Lipzen A."/>
            <person name="Lutzoni F."/>
            <person name="Magnuson J."/>
            <person name="Mondo S."/>
            <person name="Nolan M."/>
            <person name="Ohm R."/>
            <person name="Pangilinan J."/>
            <person name="Park H.-J."/>
            <person name="Ramirez L."/>
            <person name="Alfaro M."/>
            <person name="Sun H."/>
            <person name="Tritt A."/>
            <person name="Yoshinaga Y."/>
            <person name="Zwiers L.-H."/>
            <person name="Turgeon B."/>
            <person name="Goodwin S."/>
            <person name="Spatafora J."/>
            <person name="Crous P."/>
            <person name="Grigoriev I."/>
        </authorList>
    </citation>
    <scope>NUCLEOTIDE SEQUENCE [LARGE SCALE GENOMIC DNA]</scope>
    <source>
        <strain evidence="2">CECT 20119</strain>
    </source>
</reference>
<evidence type="ECO:0000313" key="1">
    <source>
        <dbReference type="EMBL" id="KAF2224893.1"/>
    </source>
</evidence>
<evidence type="ECO:0000313" key="2">
    <source>
        <dbReference type="Proteomes" id="UP000799538"/>
    </source>
</evidence>
<sequence length="78" mass="8910">MKGSLIVGVRVEPGLFYCQISCAGAEQSCGTLGLKRWFRREWLLPLLLISTQRSEGVSGSVWVLRDRVRKEVQYRRLA</sequence>
<dbReference type="EMBL" id="ML992504">
    <property type="protein sequence ID" value="KAF2224893.1"/>
    <property type="molecule type" value="Genomic_DNA"/>
</dbReference>
<accession>A0A6A6GHF1</accession>
<keyword evidence="2" id="KW-1185">Reference proteome</keyword>
<gene>
    <name evidence="1" type="ORF">BDZ85DRAFT_259259</name>
</gene>
<organism evidence="1 2">
    <name type="scientific">Elsinoe ampelina</name>
    <dbReference type="NCBI Taxonomy" id="302913"/>
    <lineage>
        <taxon>Eukaryota</taxon>
        <taxon>Fungi</taxon>
        <taxon>Dikarya</taxon>
        <taxon>Ascomycota</taxon>
        <taxon>Pezizomycotina</taxon>
        <taxon>Dothideomycetes</taxon>
        <taxon>Dothideomycetidae</taxon>
        <taxon>Myriangiales</taxon>
        <taxon>Elsinoaceae</taxon>
        <taxon>Elsinoe</taxon>
    </lineage>
</organism>
<dbReference type="AlphaFoldDB" id="A0A6A6GHF1"/>
<protein>
    <submittedName>
        <fullName evidence="1">Uncharacterized protein</fullName>
    </submittedName>
</protein>
<proteinExistence type="predicted"/>
<dbReference type="Proteomes" id="UP000799538">
    <property type="component" value="Unassembled WGS sequence"/>
</dbReference>
<name>A0A6A6GHF1_9PEZI</name>